<dbReference type="InterPro" id="IPR058240">
    <property type="entry name" value="rSAM_sf"/>
</dbReference>
<dbReference type="PIRSF" id="PIRSF000368">
    <property type="entry name" value="NrdG"/>
    <property type="match status" value="1"/>
</dbReference>
<feature type="domain" description="Radical SAM core" evidence="13">
    <location>
        <begin position="14"/>
        <end position="163"/>
    </location>
</feature>
<protein>
    <recommendedName>
        <fullName evidence="4 12">Anaerobic ribonucleoside-triphosphate reductase-activating protein</fullName>
        <ecNumber evidence="12">1.97.1.-</ecNumber>
    </recommendedName>
</protein>
<evidence type="ECO:0000256" key="4">
    <source>
        <dbReference type="ARBA" id="ARBA00014281"/>
    </source>
</evidence>
<dbReference type="AlphaFoldDB" id="A0A1H5WC83"/>
<keyword evidence="7" id="KW-0479">Metal-binding</keyword>
<comment type="function">
    <text evidence="2 12">Activation of anaerobic ribonucleoside-triphosphate reductase under anaerobic conditions by generation of an organic free radical, using S-adenosylmethionine and reduced flavodoxin as cosubstrates to produce 5'-deoxy-adenosine.</text>
</comment>
<dbReference type="NCBIfam" id="TIGR02491">
    <property type="entry name" value="NrdG"/>
    <property type="match status" value="1"/>
</dbReference>
<dbReference type="OrthoDB" id="9782387at2"/>
<dbReference type="CDD" id="cd01335">
    <property type="entry name" value="Radical_SAM"/>
    <property type="match status" value="1"/>
</dbReference>
<comment type="catalytic activity">
    <reaction evidence="11">
        <text>glycyl-[protein] + reduced [flavodoxin] + S-adenosyl-L-methionine = glycin-2-yl radical-[protein] + semiquinone [flavodoxin] + 5'-deoxyadenosine + L-methionine + H(+)</text>
        <dbReference type="Rhea" id="RHEA:61976"/>
        <dbReference type="Rhea" id="RHEA-COMP:10622"/>
        <dbReference type="Rhea" id="RHEA-COMP:14480"/>
        <dbReference type="Rhea" id="RHEA-COMP:15993"/>
        <dbReference type="Rhea" id="RHEA-COMP:15994"/>
        <dbReference type="ChEBI" id="CHEBI:15378"/>
        <dbReference type="ChEBI" id="CHEBI:17319"/>
        <dbReference type="ChEBI" id="CHEBI:29947"/>
        <dbReference type="ChEBI" id="CHEBI:32722"/>
        <dbReference type="ChEBI" id="CHEBI:57618"/>
        <dbReference type="ChEBI" id="CHEBI:57844"/>
        <dbReference type="ChEBI" id="CHEBI:59789"/>
        <dbReference type="ChEBI" id="CHEBI:140311"/>
    </reaction>
</comment>
<evidence type="ECO:0000313" key="14">
    <source>
        <dbReference type="EMBL" id="SEF97074.1"/>
    </source>
</evidence>
<evidence type="ECO:0000256" key="10">
    <source>
        <dbReference type="ARBA" id="ARBA00023014"/>
    </source>
</evidence>
<dbReference type="EC" id="1.97.1.-" evidence="12"/>
<evidence type="ECO:0000256" key="9">
    <source>
        <dbReference type="ARBA" id="ARBA00023004"/>
    </source>
</evidence>
<evidence type="ECO:0000313" key="15">
    <source>
        <dbReference type="Proteomes" id="UP000242850"/>
    </source>
</evidence>
<comment type="cofactor">
    <cofactor evidence="1">
        <name>[4Fe-4S] cluster</name>
        <dbReference type="ChEBI" id="CHEBI:49883"/>
    </cofactor>
</comment>
<keyword evidence="10" id="KW-0411">Iron-sulfur</keyword>
<evidence type="ECO:0000256" key="7">
    <source>
        <dbReference type="ARBA" id="ARBA00022723"/>
    </source>
</evidence>
<dbReference type="PANTHER" id="PTHR30352">
    <property type="entry name" value="PYRUVATE FORMATE-LYASE-ACTIVATING ENZYME"/>
    <property type="match status" value="1"/>
</dbReference>
<gene>
    <name evidence="14" type="ORF">SAMN05660865_01444</name>
</gene>
<dbReference type="GO" id="GO:0051539">
    <property type="term" value="F:4 iron, 4 sulfur cluster binding"/>
    <property type="evidence" value="ECO:0007669"/>
    <property type="project" value="UniProtKB-KW"/>
</dbReference>
<dbReference type="EMBL" id="FNUK01000018">
    <property type="protein sequence ID" value="SEF97074.1"/>
    <property type="molecule type" value="Genomic_DNA"/>
</dbReference>
<dbReference type="InterPro" id="IPR012837">
    <property type="entry name" value="NrdG"/>
</dbReference>
<evidence type="ECO:0000256" key="12">
    <source>
        <dbReference type="PIRNR" id="PIRNR000368"/>
    </source>
</evidence>
<dbReference type="SFLD" id="SFLDS00029">
    <property type="entry name" value="Radical_SAM"/>
    <property type="match status" value="1"/>
</dbReference>
<keyword evidence="6" id="KW-0949">S-adenosyl-L-methionine</keyword>
<evidence type="ECO:0000256" key="2">
    <source>
        <dbReference type="ARBA" id="ARBA00003852"/>
    </source>
</evidence>
<dbReference type="SFLD" id="SFLDF00299">
    <property type="entry name" value="anaerobic_ribonucleoside-triph"/>
    <property type="match status" value="1"/>
</dbReference>
<dbReference type="InterPro" id="IPR034457">
    <property type="entry name" value="Organic_radical-activating"/>
</dbReference>
<dbReference type="GO" id="GO:0004748">
    <property type="term" value="F:ribonucleoside-diphosphate reductase activity, thioredoxin disulfide as acceptor"/>
    <property type="evidence" value="ECO:0007669"/>
    <property type="project" value="TreeGrafter"/>
</dbReference>
<reference evidence="15" key="1">
    <citation type="submission" date="2016-10" db="EMBL/GenBank/DDBJ databases">
        <authorList>
            <person name="Varghese N."/>
            <person name="Submissions S."/>
        </authorList>
    </citation>
    <scope>NUCLEOTIDE SEQUENCE [LARGE SCALE GENOMIC DNA]</scope>
    <source>
        <strain evidence="15">DSM 5463</strain>
    </source>
</reference>
<organism evidence="14 15">
    <name type="scientific">Caloramator fervidus</name>
    <dbReference type="NCBI Taxonomy" id="29344"/>
    <lineage>
        <taxon>Bacteria</taxon>
        <taxon>Bacillati</taxon>
        <taxon>Bacillota</taxon>
        <taxon>Clostridia</taxon>
        <taxon>Eubacteriales</taxon>
        <taxon>Clostridiaceae</taxon>
        <taxon>Caloramator</taxon>
    </lineage>
</organism>
<evidence type="ECO:0000256" key="8">
    <source>
        <dbReference type="ARBA" id="ARBA00023002"/>
    </source>
</evidence>
<dbReference type="GO" id="GO:0043365">
    <property type="term" value="F:[formate-C-acetyltransferase]-activating enzyme activity"/>
    <property type="evidence" value="ECO:0007669"/>
    <property type="project" value="InterPro"/>
</dbReference>
<sequence length="163" mass="18846">MKIRIAGIEKESFVDGPGIRYAIFAQGCSHNCKGCHNPSTHDFNKGVLMDVEDIYNDILKRRFIDGVTFTGGDPFFQAEAFSYLANMLKKHNYHIIAYSGFYFDDLIKEDKYLNLLKNIDILIDGPFILKERDLKLKFRGSRNQRIIDVKRSLELNKVITVDF</sequence>
<name>A0A1H5WC83_9CLOT</name>
<dbReference type="RefSeq" id="WP_103896383.1">
    <property type="nucleotide sequence ID" value="NZ_FNUK01000018.1"/>
</dbReference>
<dbReference type="SFLD" id="SFLDG01066">
    <property type="entry name" value="organic_radical-activating_enz"/>
    <property type="match status" value="1"/>
</dbReference>
<dbReference type="InterPro" id="IPR001989">
    <property type="entry name" value="Radical_activat_CS"/>
</dbReference>
<dbReference type="SUPFAM" id="SSF102114">
    <property type="entry name" value="Radical SAM enzymes"/>
    <property type="match status" value="1"/>
</dbReference>
<comment type="similarity">
    <text evidence="3 12">Belongs to the organic radical-activating enzymes family.</text>
</comment>
<evidence type="ECO:0000256" key="6">
    <source>
        <dbReference type="ARBA" id="ARBA00022691"/>
    </source>
</evidence>
<dbReference type="GO" id="GO:0046872">
    <property type="term" value="F:metal ion binding"/>
    <property type="evidence" value="ECO:0007669"/>
    <property type="project" value="UniProtKB-KW"/>
</dbReference>
<dbReference type="Gene3D" id="3.20.20.70">
    <property type="entry name" value="Aldolase class I"/>
    <property type="match status" value="1"/>
</dbReference>
<proteinExistence type="inferred from homology"/>
<dbReference type="Proteomes" id="UP000242850">
    <property type="component" value="Unassembled WGS sequence"/>
</dbReference>
<dbReference type="PROSITE" id="PS01087">
    <property type="entry name" value="RADICAL_ACTIVATING"/>
    <property type="match status" value="1"/>
</dbReference>
<evidence type="ECO:0000256" key="1">
    <source>
        <dbReference type="ARBA" id="ARBA00001966"/>
    </source>
</evidence>
<keyword evidence="5" id="KW-0004">4Fe-4S</keyword>
<keyword evidence="8 12" id="KW-0560">Oxidoreductase</keyword>
<evidence type="ECO:0000256" key="5">
    <source>
        <dbReference type="ARBA" id="ARBA00022485"/>
    </source>
</evidence>
<dbReference type="InterPro" id="IPR007197">
    <property type="entry name" value="rSAM"/>
</dbReference>
<dbReference type="InterPro" id="IPR013785">
    <property type="entry name" value="Aldolase_TIM"/>
</dbReference>
<accession>A0A1H5WC83</accession>
<evidence type="ECO:0000256" key="3">
    <source>
        <dbReference type="ARBA" id="ARBA00009777"/>
    </source>
</evidence>
<evidence type="ECO:0000259" key="13">
    <source>
        <dbReference type="PROSITE" id="PS51918"/>
    </source>
</evidence>
<dbReference type="PANTHER" id="PTHR30352:SF2">
    <property type="entry name" value="ANAEROBIC RIBONUCLEOSIDE-TRIPHOSPHATE REDUCTASE-ACTIVATING PROTEIN"/>
    <property type="match status" value="1"/>
</dbReference>
<evidence type="ECO:0000256" key="11">
    <source>
        <dbReference type="ARBA" id="ARBA00047365"/>
    </source>
</evidence>
<dbReference type="Pfam" id="PF13353">
    <property type="entry name" value="Fer4_12"/>
    <property type="match status" value="1"/>
</dbReference>
<keyword evidence="15" id="KW-1185">Reference proteome</keyword>
<dbReference type="PROSITE" id="PS51918">
    <property type="entry name" value="RADICAL_SAM"/>
    <property type="match status" value="1"/>
</dbReference>
<keyword evidence="9" id="KW-0408">Iron</keyword>
<dbReference type="SFLD" id="SFLDG01063">
    <property type="entry name" value="activating_enzymes__group_1"/>
    <property type="match status" value="1"/>
</dbReference>